<dbReference type="PANTHER" id="PTHR39518">
    <property type="entry name" value="UPF0215 PROTEIN MJ1150"/>
    <property type="match status" value="1"/>
</dbReference>
<dbReference type="PIRSF" id="PIRSF006380">
    <property type="entry name" value="UCP006380"/>
    <property type="match status" value="1"/>
</dbReference>
<organism evidence="2 3">
    <name type="scientific">Thermosphaera aggregans (strain DSM 11486 / M11TL)</name>
    <dbReference type="NCBI Taxonomy" id="633148"/>
    <lineage>
        <taxon>Archaea</taxon>
        <taxon>Thermoproteota</taxon>
        <taxon>Thermoprotei</taxon>
        <taxon>Desulfurococcales</taxon>
        <taxon>Desulfurococcaceae</taxon>
        <taxon>Thermosphaera</taxon>
    </lineage>
</organism>
<protein>
    <recommendedName>
        <fullName evidence="1">UPF0215 protein Tagg_0002</fullName>
    </recommendedName>
</protein>
<dbReference type="eggNOG" id="arCOG00928">
    <property type="taxonomic scope" value="Archaea"/>
</dbReference>
<name>D5TZI5_THEAM</name>
<reference evidence="3" key="2">
    <citation type="journal article" date="2010" name="Stand. Genomic Sci.">
        <title>Complete genome sequence of Thermosphaera aggregans type strain (M11TLT).</title>
        <authorList>
            <person name="Spring S."/>
            <person name="Rachel R."/>
            <person name="Lapidus A."/>
            <person name="Davenport K."/>
            <person name="Tice H."/>
            <person name="Copeland A."/>
            <person name="Cheng J.-F."/>
            <person name="Lucas S."/>
            <person name="Chen F."/>
            <person name="Nolan M."/>
            <person name="Bruce D."/>
            <person name="Goodwin L."/>
            <person name="Pitluck S."/>
            <person name="Ivanova N."/>
            <person name="Mavromatis K."/>
            <person name="Ovchinnikova G."/>
            <person name="Pati A."/>
            <person name="Chen A."/>
            <person name="Palaniappan K."/>
            <person name="Land M."/>
            <person name="Hauser L."/>
            <person name="Chang Y.-J."/>
            <person name="Jeffries C.C."/>
            <person name="Brettin T."/>
            <person name="Detter J.C."/>
            <person name="Tapia R."/>
            <person name="Han C."/>
            <person name="Heimerl T."/>
            <person name="Weikl F."/>
            <person name="Brambilla E."/>
            <person name="Goker M."/>
            <person name="Bristow J."/>
            <person name="Eisen J.A."/>
            <person name="Markowitz V."/>
            <person name="Hugenholtz P."/>
            <person name="Kyrpides N.C."/>
            <person name="Klenk H.-P."/>
        </authorList>
    </citation>
    <scope>NUCLEOTIDE SEQUENCE [LARGE SCALE GENOMIC DNA]</scope>
    <source>
        <strain evidence="3">DSM 11486 / M11TL</strain>
    </source>
</reference>
<dbReference type="HAMAP" id="MF_00582">
    <property type="entry name" value="UPF0215"/>
    <property type="match status" value="1"/>
</dbReference>
<dbReference type="EMBL" id="CP001939">
    <property type="protein sequence ID" value="ADG90285.1"/>
    <property type="molecule type" value="Genomic_DNA"/>
</dbReference>
<dbReference type="HOGENOM" id="CLU_095956_1_1_2"/>
<dbReference type="GeneID" id="9165006"/>
<comment type="similarity">
    <text evidence="1">Belongs to the UPF0215 family.</text>
</comment>
<dbReference type="PANTHER" id="PTHR39518:SF2">
    <property type="entry name" value="UPF0215 PROTEIN MJ1150"/>
    <property type="match status" value="1"/>
</dbReference>
<proteinExistence type="inferred from homology"/>
<dbReference type="AlphaFoldDB" id="D5TZI5"/>
<dbReference type="Gene3D" id="3.30.2170.10">
    <property type="entry name" value="archaeoglobus fulgidus dsm 4304 superfamily"/>
    <property type="match status" value="1"/>
</dbReference>
<sequence length="190" mass="21307">MRVEGFDDGFFPVDFKGKKGTTVIAGVELDGNVVTRIGYGTVMVDARDSERVVAVLSKLMRGELVFLDGVTYSGFDVVDPENVHSETGKPVIVVQHYPLNLDRIREALVKHFPDWAERFRVINKVASSMTYVETPWKPVLIYPVGLSLDKAVELYKKNCIYSPIPEALRIADMVASNISRVRLLNKDSFL</sequence>
<reference key="3">
    <citation type="submission" date="2010-02" db="EMBL/GenBank/DDBJ databases">
        <title>Complete genome sequence of Thermosphaera aggregans type strain (M11TL).</title>
        <authorList>
            <consortium name="US DOE Joint Genome Institute (JGI-PGF)"/>
            <person name="Spring S."/>
            <person name="Lapidus A."/>
            <person name="Munk C."/>
            <person name="Schroeder M."/>
            <person name="Glavina Del Rio T."/>
            <person name="Tice H."/>
            <person name="Copeland A."/>
            <person name="Cheng J.-F."/>
            <person name="Lucas S."/>
            <person name="Chen F."/>
            <person name="Nolan M."/>
            <person name="Bruce D."/>
            <person name="Goodwin L."/>
            <person name="Pitluck S."/>
            <person name="Ivanova N."/>
            <person name="Mavromatis K."/>
            <person name="Ovchinnikova G."/>
            <person name="Pati A."/>
            <person name="Chen A."/>
            <person name="Palaniappan K."/>
            <person name="Land M."/>
            <person name="Hauser L."/>
            <person name="Chang Y.-J."/>
            <person name="Jeffries C.C."/>
            <person name="Brettin T."/>
            <person name="Detter J.C."/>
            <person name="Tapia R."/>
            <person name="Han C."/>
            <person name="Chain P."/>
            <person name="Heimerl T."/>
            <person name="Weik F."/>
            <person name="Goker M."/>
            <person name="Rachel R."/>
            <person name="Bristow J."/>
            <person name="Eisen J.A."/>
            <person name="Markowitz V."/>
            <person name="Hugenholtz P."/>
            <person name="Kyrpides N.C."/>
            <person name="Klenk H.-P."/>
        </authorList>
    </citation>
    <scope>NUCLEOTIDE SEQUENCE</scope>
    <source>
        <strain>DSM 11486</strain>
    </source>
</reference>
<evidence type="ECO:0000256" key="1">
    <source>
        <dbReference type="HAMAP-Rule" id="MF_00582"/>
    </source>
</evidence>
<dbReference type="Pfam" id="PF01949">
    <property type="entry name" value="Endo_dU"/>
    <property type="match status" value="1"/>
</dbReference>
<dbReference type="RefSeq" id="WP_013128878.1">
    <property type="nucleotide sequence ID" value="NC_014160.1"/>
</dbReference>
<dbReference type="KEGG" id="tag:Tagg_0002"/>
<accession>D5TZI5</accession>
<evidence type="ECO:0000313" key="3">
    <source>
        <dbReference type="Proteomes" id="UP000002376"/>
    </source>
</evidence>
<keyword evidence="3" id="KW-1185">Reference proteome</keyword>
<dbReference type="STRING" id="633148.Tagg_0002"/>
<evidence type="ECO:0000313" key="2">
    <source>
        <dbReference type="EMBL" id="ADG90285.1"/>
    </source>
</evidence>
<dbReference type="Proteomes" id="UP000002376">
    <property type="component" value="Chromosome"/>
</dbReference>
<reference evidence="2 3" key="1">
    <citation type="journal article" date="2010" name="Stand. Genomic Sci.">
        <title>Complete genome sequence of Thermosphaera aggregans type strain (M11TL).</title>
        <authorList>
            <person name="Spring S."/>
            <person name="Rachel R."/>
            <person name="Lapidus A."/>
            <person name="Davenport K."/>
            <person name="Tice H."/>
            <person name="Copeland A."/>
            <person name="Cheng J.F."/>
            <person name="Lucas S."/>
            <person name="Chen F."/>
            <person name="Nolan M."/>
            <person name="Bruce D."/>
            <person name="Goodwin L."/>
            <person name="Pitluck S."/>
            <person name="Ivanova N."/>
            <person name="Mavromatis K."/>
            <person name="Ovchinnikova G."/>
            <person name="Pati A."/>
            <person name="Chen A."/>
            <person name="Palaniappan K."/>
            <person name="Land M."/>
            <person name="Hauser L."/>
            <person name="Chang Y.J."/>
            <person name="Jeffries C.C."/>
            <person name="Brettin T."/>
            <person name="Detter J.C."/>
            <person name="Tapia R."/>
            <person name="Han C."/>
            <person name="Heimerl T."/>
            <person name="Weikl F."/>
            <person name="Brambilla E."/>
            <person name="Goker M."/>
            <person name="Bristow J."/>
            <person name="Eisen J.A."/>
            <person name="Markowitz V."/>
            <person name="Hugenholtz P."/>
            <person name="Kyrpides N.C."/>
            <person name="Klenk H.P."/>
        </authorList>
    </citation>
    <scope>NUCLEOTIDE SEQUENCE [LARGE SCALE GENOMIC DNA]</scope>
    <source>
        <strain evidence="3">DSM 11486 / M11TL</strain>
    </source>
</reference>
<dbReference type="InterPro" id="IPR002802">
    <property type="entry name" value="Endo_dU"/>
</dbReference>
<dbReference type="OrthoDB" id="15207at2157"/>
<gene>
    <name evidence="2" type="ordered locus">Tagg_0002</name>
</gene>